<accession>A0A9X1YF13</accession>
<feature type="signal peptide" evidence="1">
    <location>
        <begin position="1"/>
        <end position="17"/>
    </location>
</feature>
<keyword evidence="3" id="KW-1185">Reference proteome</keyword>
<sequence>MRLLLLVLVLLSAPAWCATSAAGAPTEQQVEVTARLPGARDEKTLAQLLSARDAFERHHALAPDAALAFRLYARLDAKDLDRLRLFLVDGRQRTEVPLDDHQRFTLSPDWTRALADRGALLQTNLPDGAVAWKVDVRSPGVPAGQGRLGDLRLECEADTFHGNLQRGLRTPVSAILDASDELCRLDDAEVWFAERPIFGVALVSGMRRRVLPYSYLHGSTGTMTLAGLFDWPHALRDRAYFLPLEDRSWPDDTQVMFDAMDDPQPEPAP</sequence>
<reference evidence="2" key="1">
    <citation type="submission" date="2021-11" db="EMBL/GenBank/DDBJ databases">
        <title>BS-T2-15 a new species belonging to the Comamonadaceae family isolated from the soil of a French oak forest.</title>
        <authorList>
            <person name="Mieszkin S."/>
            <person name="Alain K."/>
        </authorList>
    </citation>
    <scope>NUCLEOTIDE SEQUENCE</scope>
    <source>
        <strain evidence="2">BS-T2-15</strain>
    </source>
</reference>
<feature type="chain" id="PRO_5040751775" evidence="1">
    <location>
        <begin position="18"/>
        <end position="269"/>
    </location>
</feature>
<dbReference type="RefSeq" id="WP_275681150.1">
    <property type="nucleotide sequence ID" value="NZ_JAJLJH010000001.1"/>
</dbReference>
<dbReference type="AlphaFoldDB" id="A0A9X1YF13"/>
<evidence type="ECO:0000256" key="1">
    <source>
        <dbReference type="SAM" id="SignalP"/>
    </source>
</evidence>
<proteinExistence type="predicted"/>
<name>A0A9X1YF13_9BURK</name>
<evidence type="ECO:0000313" key="3">
    <source>
        <dbReference type="Proteomes" id="UP001139353"/>
    </source>
</evidence>
<evidence type="ECO:0000313" key="2">
    <source>
        <dbReference type="EMBL" id="MCK9685139.1"/>
    </source>
</evidence>
<gene>
    <name evidence="2" type="ORF">LPC04_05375</name>
</gene>
<dbReference type="Proteomes" id="UP001139353">
    <property type="component" value="Unassembled WGS sequence"/>
</dbReference>
<comment type="caution">
    <text evidence="2">The sequence shown here is derived from an EMBL/GenBank/DDBJ whole genome shotgun (WGS) entry which is preliminary data.</text>
</comment>
<organism evidence="2 3">
    <name type="scientific">Scleromatobacter humisilvae</name>
    <dbReference type="NCBI Taxonomy" id="2897159"/>
    <lineage>
        <taxon>Bacteria</taxon>
        <taxon>Pseudomonadati</taxon>
        <taxon>Pseudomonadota</taxon>
        <taxon>Betaproteobacteria</taxon>
        <taxon>Burkholderiales</taxon>
        <taxon>Sphaerotilaceae</taxon>
        <taxon>Scleromatobacter</taxon>
    </lineage>
</organism>
<keyword evidence="1" id="KW-0732">Signal</keyword>
<dbReference type="EMBL" id="JAJLJH010000001">
    <property type="protein sequence ID" value="MCK9685139.1"/>
    <property type="molecule type" value="Genomic_DNA"/>
</dbReference>
<protein>
    <submittedName>
        <fullName evidence="2">Uncharacterized protein</fullName>
    </submittedName>
</protein>